<protein>
    <recommendedName>
        <fullName evidence="4">Thioredoxin</fullName>
    </recommendedName>
</protein>
<dbReference type="EMBL" id="JN413678">
    <property type="protein sequence ID" value="AEW43599.1"/>
    <property type="molecule type" value="mRNA"/>
</dbReference>
<dbReference type="InterPro" id="IPR036249">
    <property type="entry name" value="Thioredoxin-like_sf"/>
</dbReference>
<evidence type="ECO:0000256" key="4">
    <source>
        <dbReference type="PIRNR" id="PIRNR000077"/>
    </source>
</evidence>
<feature type="active site" description="Nucleophile" evidence="5">
    <location>
        <position position="32"/>
    </location>
</feature>
<dbReference type="PRINTS" id="PR00421">
    <property type="entry name" value="THIOREDOXIN"/>
</dbReference>
<dbReference type="PANTHER" id="PTHR46115">
    <property type="entry name" value="THIOREDOXIN-LIKE PROTEIN 1"/>
    <property type="match status" value="1"/>
</dbReference>
<dbReference type="PROSITE" id="PS51352">
    <property type="entry name" value="THIOREDOXIN_2"/>
    <property type="match status" value="1"/>
</dbReference>
<dbReference type="Gene3D" id="3.40.30.10">
    <property type="entry name" value="Glutaredoxin"/>
    <property type="match status" value="1"/>
</dbReference>
<dbReference type="FunFam" id="3.40.30.10:FF:000245">
    <property type="entry name" value="Thioredoxin"/>
    <property type="match status" value="1"/>
</dbReference>
<dbReference type="Pfam" id="PF00085">
    <property type="entry name" value="Thioredoxin"/>
    <property type="match status" value="1"/>
</dbReference>
<dbReference type="GO" id="GO:0015035">
    <property type="term" value="F:protein-disulfide reductase activity"/>
    <property type="evidence" value="ECO:0007669"/>
    <property type="project" value="InterPro"/>
</dbReference>
<dbReference type="SUPFAM" id="SSF52833">
    <property type="entry name" value="Thioredoxin-like"/>
    <property type="match status" value="1"/>
</dbReference>
<keyword evidence="2 6" id="KW-1015">Disulfide bond</keyword>
<organism evidence="8">
    <name type="scientific">Epinephelus coioides</name>
    <name type="common">Orange-spotted grouper</name>
    <name type="synonym">Epinephelus nebulosus</name>
    <dbReference type="NCBI Taxonomy" id="94232"/>
    <lineage>
        <taxon>Eukaryota</taxon>
        <taxon>Metazoa</taxon>
        <taxon>Chordata</taxon>
        <taxon>Craniata</taxon>
        <taxon>Vertebrata</taxon>
        <taxon>Euteleostomi</taxon>
        <taxon>Actinopterygii</taxon>
        <taxon>Neopterygii</taxon>
        <taxon>Teleostei</taxon>
        <taxon>Neoteleostei</taxon>
        <taxon>Acanthomorphata</taxon>
        <taxon>Eupercaria</taxon>
        <taxon>Perciformes</taxon>
        <taxon>Serranoidei</taxon>
        <taxon>Serranidae</taxon>
        <taxon>Epinephelinae</taxon>
        <taxon>Epinephelini</taxon>
        <taxon>Epinephelus</taxon>
    </lineage>
</organism>
<reference evidence="8" key="1">
    <citation type="submission" date="2011-07" db="EMBL/GenBank/DDBJ databases">
        <title>A thioredoxin with antioxidant activity and antiapoptotis identified from orange-spotted grouper, Epinephelus coioides.</title>
        <authorList>
            <person name="Wei J."/>
            <person name="Guo M."/>
            <person name="Yan Y."/>
            <person name="Qin Q."/>
        </authorList>
    </citation>
    <scope>NUCLEOTIDE SEQUENCE</scope>
</reference>
<evidence type="ECO:0000256" key="3">
    <source>
        <dbReference type="ARBA" id="ARBA00023284"/>
    </source>
</evidence>
<dbReference type="NCBIfam" id="TIGR01068">
    <property type="entry name" value="thioredoxin"/>
    <property type="match status" value="1"/>
</dbReference>
<accession>G9HXN4</accession>
<feature type="active site" description="Nucleophile" evidence="5">
    <location>
        <position position="35"/>
    </location>
</feature>
<feature type="domain" description="Thioredoxin" evidence="7">
    <location>
        <begin position="1"/>
        <end position="108"/>
    </location>
</feature>
<evidence type="ECO:0000256" key="2">
    <source>
        <dbReference type="ARBA" id="ARBA00023157"/>
    </source>
</evidence>
<comment type="similarity">
    <text evidence="4">Belongs to the thioredoxin family.</text>
</comment>
<evidence type="ECO:0000256" key="6">
    <source>
        <dbReference type="PIRSR" id="PIRSR000077-4"/>
    </source>
</evidence>
<dbReference type="PROSITE" id="PS00194">
    <property type="entry name" value="THIOREDOXIN_1"/>
    <property type="match status" value="1"/>
</dbReference>
<feature type="site" description="Contributes to redox potential value" evidence="5">
    <location>
        <position position="34"/>
    </location>
</feature>
<dbReference type="InterPro" id="IPR005746">
    <property type="entry name" value="Thioredoxin"/>
</dbReference>
<name>G9HXN4_EPICO</name>
<sequence length="108" mass="12284">MVRFVETLEEFDAILKEAGDKLVVVDFTASWCGPCKQIGPHFDELSNKAENKNVIFLKVDVDEAQEVAAKWDVRAMPTFIFIKNGQKVRDIIGADRDKLSKNLEELRT</sequence>
<dbReference type="AlphaFoldDB" id="G9HXN4"/>
<evidence type="ECO:0000259" key="7">
    <source>
        <dbReference type="PROSITE" id="PS51352"/>
    </source>
</evidence>
<dbReference type="InterPro" id="IPR017937">
    <property type="entry name" value="Thioredoxin_CS"/>
</dbReference>
<feature type="site" description="Deprotonates C-terminal active site Cys" evidence="5">
    <location>
        <position position="26"/>
    </location>
</feature>
<proteinExistence type="evidence at transcript level"/>
<evidence type="ECO:0000313" key="8">
    <source>
        <dbReference type="EMBL" id="AEW43599.1"/>
    </source>
</evidence>
<feature type="disulfide bond" description="Redox-active" evidence="6">
    <location>
        <begin position="32"/>
        <end position="35"/>
    </location>
</feature>
<feature type="site" description="Contributes to redox potential value" evidence="5">
    <location>
        <position position="33"/>
    </location>
</feature>
<evidence type="ECO:0000256" key="5">
    <source>
        <dbReference type="PIRSR" id="PIRSR000077-1"/>
    </source>
</evidence>
<evidence type="ECO:0000256" key="1">
    <source>
        <dbReference type="ARBA" id="ARBA00022799"/>
    </source>
</evidence>
<dbReference type="InterPro" id="IPR013766">
    <property type="entry name" value="Thioredoxin_domain"/>
</dbReference>
<keyword evidence="1" id="KW-0702">S-nitrosylation</keyword>
<dbReference type="CDD" id="cd02947">
    <property type="entry name" value="TRX_family"/>
    <property type="match status" value="1"/>
</dbReference>
<keyword evidence="3 6" id="KW-0676">Redox-active center</keyword>
<dbReference type="PIRSF" id="PIRSF000077">
    <property type="entry name" value="Thioredoxin"/>
    <property type="match status" value="1"/>
</dbReference>